<organism evidence="2 3">
    <name type="scientific">Mycobacterium basiliense</name>
    <dbReference type="NCBI Taxonomy" id="2094119"/>
    <lineage>
        <taxon>Bacteria</taxon>
        <taxon>Bacillati</taxon>
        <taxon>Actinomycetota</taxon>
        <taxon>Actinomycetes</taxon>
        <taxon>Mycobacteriales</taxon>
        <taxon>Mycobacteriaceae</taxon>
        <taxon>Mycobacterium</taxon>
    </lineage>
</organism>
<protein>
    <submittedName>
        <fullName evidence="2">Nuclear transport factor 2 (NTF2) domain protein</fullName>
    </submittedName>
</protein>
<evidence type="ECO:0000259" key="1">
    <source>
        <dbReference type="Pfam" id="PF13577"/>
    </source>
</evidence>
<name>A0A447GBJ0_9MYCO</name>
<dbReference type="Gene3D" id="3.10.450.50">
    <property type="match status" value="1"/>
</dbReference>
<proteinExistence type="predicted"/>
<sequence length="136" mass="15589">MVRPRLYTEVQQFYARQMRLLDSHDITSHAQTFTEDATFEHIPGGGPVATRAAIEKSLLKWDGKHRDTIQRRHWLSMIDVVSLRADVIEASAYLIEINVRPGTKPTIAQSCVIEDELTRVHGQLLVRSRKVLEDQL</sequence>
<dbReference type="EMBL" id="LR130759">
    <property type="protein sequence ID" value="VDM87838.1"/>
    <property type="molecule type" value="Genomic_DNA"/>
</dbReference>
<evidence type="ECO:0000313" key="2">
    <source>
        <dbReference type="EMBL" id="VDM87838.1"/>
    </source>
</evidence>
<feature type="domain" description="SnoaL-like" evidence="1">
    <location>
        <begin position="7"/>
        <end position="130"/>
    </location>
</feature>
<dbReference type="InterPro" id="IPR037401">
    <property type="entry name" value="SnoaL-like"/>
</dbReference>
<keyword evidence="3" id="KW-1185">Reference proteome</keyword>
<dbReference type="KEGG" id="mbai:MB901379_01388"/>
<dbReference type="Pfam" id="PF13577">
    <property type="entry name" value="SnoaL_4"/>
    <property type="match status" value="1"/>
</dbReference>
<dbReference type="SUPFAM" id="SSF54427">
    <property type="entry name" value="NTF2-like"/>
    <property type="match status" value="1"/>
</dbReference>
<gene>
    <name evidence="2" type="ORF">MB901379_01388</name>
</gene>
<dbReference type="InterPro" id="IPR032710">
    <property type="entry name" value="NTF2-like_dom_sf"/>
</dbReference>
<evidence type="ECO:0000313" key="3">
    <source>
        <dbReference type="Proteomes" id="UP000269998"/>
    </source>
</evidence>
<dbReference type="AlphaFoldDB" id="A0A447GBJ0"/>
<dbReference type="Proteomes" id="UP000269998">
    <property type="component" value="Chromosome"/>
</dbReference>
<reference evidence="3" key="1">
    <citation type="submission" date="2018-02" db="EMBL/GenBank/DDBJ databases">
        <authorList>
            <person name="Seth-Smith MB H."/>
            <person name="Seth-Smith H."/>
        </authorList>
    </citation>
    <scope>NUCLEOTIDE SEQUENCE [LARGE SCALE GENOMIC DNA]</scope>
</reference>
<accession>A0A447GBJ0</accession>
<dbReference type="CDD" id="cd00531">
    <property type="entry name" value="NTF2_like"/>
    <property type="match status" value="1"/>
</dbReference>